<accession>A0ACB8ZDV7</accession>
<organism evidence="1 2">
    <name type="scientific">Smallanthus sonchifolius</name>
    <dbReference type="NCBI Taxonomy" id="185202"/>
    <lineage>
        <taxon>Eukaryota</taxon>
        <taxon>Viridiplantae</taxon>
        <taxon>Streptophyta</taxon>
        <taxon>Embryophyta</taxon>
        <taxon>Tracheophyta</taxon>
        <taxon>Spermatophyta</taxon>
        <taxon>Magnoliopsida</taxon>
        <taxon>eudicotyledons</taxon>
        <taxon>Gunneridae</taxon>
        <taxon>Pentapetalae</taxon>
        <taxon>asterids</taxon>
        <taxon>campanulids</taxon>
        <taxon>Asterales</taxon>
        <taxon>Asteraceae</taxon>
        <taxon>Asteroideae</taxon>
        <taxon>Heliantheae alliance</taxon>
        <taxon>Millerieae</taxon>
        <taxon>Smallanthus</taxon>
    </lineage>
</organism>
<reference evidence="2" key="1">
    <citation type="journal article" date="2022" name="Mol. Ecol. Resour.">
        <title>The genomes of chicory, endive, great burdock and yacon provide insights into Asteraceae palaeo-polyploidization history and plant inulin production.</title>
        <authorList>
            <person name="Fan W."/>
            <person name="Wang S."/>
            <person name="Wang H."/>
            <person name="Wang A."/>
            <person name="Jiang F."/>
            <person name="Liu H."/>
            <person name="Zhao H."/>
            <person name="Xu D."/>
            <person name="Zhang Y."/>
        </authorList>
    </citation>
    <scope>NUCLEOTIDE SEQUENCE [LARGE SCALE GENOMIC DNA]</scope>
    <source>
        <strain evidence="2">cv. Yunnan</strain>
    </source>
</reference>
<evidence type="ECO:0000313" key="1">
    <source>
        <dbReference type="EMBL" id="KAI3695901.1"/>
    </source>
</evidence>
<comment type="caution">
    <text evidence="1">The sequence shown here is derived from an EMBL/GenBank/DDBJ whole genome shotgun (WGS) entry which is preliminary data.</text>
</comment>
<keyword evidence="2" id="KW-1185">Reference proteome</keyword>
<dbReference type="Proteomes" id="UP001056120">
    <property type="component" value="Linkage Group LG26"/>
</dbReference>
<protein>
    <submittedName>
        <fullName evidence="1">Uncharacterized protein</fullName>
    </submittedName>
</protein>
<gene>
    <name evidence="1" type="ORF">L1987_78905</name>
</gene>
<name>A0ACB8ZDV7_9ASTR</name>
<reference evidence="1 2" key="2">
    <citation type="journal article" date="2022" name="Mol. Ecol. Resour.">
        <title>The genomes of chicory, endive, great burdock and yacon provide insights into Asteraceae paleo-polyploidization history and plant inulin production.</title>
        <authorList>
            <person name="Fan W."/>
            <person name="Wang S."/>
            <person name="Wang H."/>
            <person name="Wang A."/>
            <person name="Jiang F."/>
            <person name="Liu H."/>
            <person name="Zhao H."/>
            <person name="Xu D."/>
            <person name="Zhang Y."/>
        </authorList>
    </citation>
    <scope>NUCLEOTIDE SEQUENCE [LARGE SCALE GENOMIC DNA]</scope>
    <source>
        <strain evidence="2">cv. Yunnan</strain>
        <tissue evidence="1">Leaves</tissue>
    </source>
</reference>
<sequence>MEVYFMILLFLTSLISTSAAVDTITANQSIKDGETIVSHGEMYELGFSALESPKNATWEYVSEEGNMLISSGGNTVIWSTGLTISATNNNPVVQLLDNGNLVMWYKNSTNTKLIWQSFDYPGDTMLPGMKIGKDLVTGLQRTLTSWKSPDDPSPGIYRNIVDTNGYPQLFKWQVVVALNSVVLMEAVASTL</sequence>
<proteinExistence type="predicted"/>
<evidence type="ECO:0000313" key="2">
    <source>
        <dbReference type="Proteomes" id="UP001056120"/>
    </source>
</evidence>
<dbReference type="EMBL" id="CM042043">
    <property type="protein sequence ID" value="KAI3695901.1"/>
    <property type="molecule type" value="Genomic_DNA"/>
</dbReference>